<evidence type="ECO:0000259" key="9">
    <source>
        <dbReference type="PROSITE" id="PS51650"/>
    </source>
</evidence>
<dbReference type="GO" id="GO:0007264">
    <property type="term" value="P:small GTPase-mediated signal transduction"/>
    <property type="evidence" value="ECO:0007669"/>
    <property type="project" value="InterPro"/>
</dbReference>
<dbReference type="SMART" id="SM00326">
    <property type="entry name" value="SH3"/>
    <property type="match status" value="1"/>
</dbReference>
<dbReference type="InterPro" id="IPR035892">
    <property type="entry name" value="C2_domain_sf"/>
</dbReference>
<dbReference type="InterPro" id="IPR001452">
    <property type="entry name" value="SH3_domain"/>
</dbReference>
<comment type="similarity">
    <text evidence="6">Belongs to the DOCK family.</text>
</comment>
<evidence type="ECO:0000256" key="2">
    <source>
        <dbReference type="ARBA" id="ARBA00022443"/>
    </source>
</evidence>
<dbReference type="InterPro" id="IPR046770">
    <property type="entry name" value="DOCKER_Lobe_B"/>
</dbReference>
<dbReference type="PANTHER" id="PTHR45653">
    <property type="entry name" value="DEDICATOR OF CYTOKINESIS"/>
    <property type="match status" value="1"/>
</dbReference>
<dbReference type="InterPro" id="IPR032376">
    <property type="entry name" value="DOCK_N"/>
</dbReference>
<comment type="subcellular location">
    <subcellularLocation>
        <location evidence="1">Cytoplasm</location>
    </subcellularLocation>
</comment>
<evidence type="ECO:0000256" key="1">
    <source>
        <dbReference type="ARBA" id="ARBA00004496"/>
    </source>
</evidence>
<gene>
    <name evidence="11" type="ORF">PROFUN_05812</name>
</gene>
<dbReference type="PANTHER" id="PTHR45653:SF10">
    <property type="entry name" value="MYOBLAST CITY, ISOFORM B"/>
    <property type="match status" value="1"/>
</dbReference>
<keyword evidence="12" id="KW-1185">Reference proteome</keyword>
<feature type="domain" description="DOCKER" evidence="10">
    <location>
        <begin position="1409"/>
        <end position="1811"/>
    </location>
</feature>
<dbReference type="PROSITE" id="PS51650">
    <property type="entry name" value="C2_DOCK"/>
    <property type="match status" value="1"/>
</dbReference>
<dbReference type="GO" id="GO:0031267">
    <property type="term" value="F:small GTPase binding"/>
    <property type="evidence" value="ECO:0007669"/>
    <property type="project" value="TreeGrafter"/>
</dbReference>
<accession>A0A2P6NQ03</accession>
<dbReference type="GO" id="GO:0005737">
    <property type="term" value="C:cytoplasm"/>
    <property type="evidence" value="ECO:0007669"/>
    <property type="project" value="UniProtKB-SubCell"/>
</dbReference>
<dbReference type="InterPro" id="IPR036028">
    <property type="entry name" value="SH3-like_dom_sf"/>
</dbReference>
<keyword evidence="3" id="KW-0963">Cytoplasm</keyword>
<dbReference type="PROSITE" id="PS50002">
    <property type="entry name" value="SH3"/>
    <property type="match status" value="1"/>
</dbReference>
<reference evidence="11 12" key="1">
    <citation type="journal article" date="2018" name="Genome Biol. Evol.">
        <title>Multiple Roots of Fruiting Body Formation in Amoebozoa.</title>
        <authorList>
            <person name="Hillmann F."/>
            <person name="Forbes G."/>
            <person name="Novohradska S."/>
            <person name="Ferling I."/>
            <person name="Riege K."/>
            <person name="Groth M."/>
            <person name="Westermann M."/>
            <person name="Marz M."/>
            <person name="Spaller T."/>
            <person name="Winckler T."/>
            <person name="Schaap P."/>
            <person name="Glockner G."/>
        </authorList>
    </citation>
    <scope>NUCLEOTIDE SEQUENCE [LARGE SCALE GENOMIC DNA]</scope>
    <source>
        <strain evidence="11 12">Jena</strain>
    </source>
</reference>
<dbReference type="Pfam" id="PF23554">
    <property type="entry name" value="TPR_DOCK"/>
    <property type="match status" value="1"/>
</dbReference>
<dbReference type="Pfam" id="PF20422">
    <property type="entry name" value="DHR-2_Lobe_B"/>
    <property type="match status" value="1"/>
</dbReference>
<feature type="domain" description="C2 DOCK-type" evidence="9">
    <location>
        <begin position="592"/>
        <end position="763"/>
    </location>
</feature>
<feature type="region of interest" description="Disordered" evidence="7">
    <location>
        <begin position="282"/>
        <end position="335"/>
    </location>
</feature>
<evidence type="ECO:0000259" key="8">
    <source>
        <dbReference type="PROSITE" id="PS50002"/>
    </source>
</evidence>
<dbReference type="InterPro" id="IPR043162">
    <property type="entry name" value="DOCK_C_lobe_C"/>
</dbReference>
<dbReference type="Pfam" id="PF06920">
    <property type="entry name" value="DHR-2_Lobe_A"/>
    <property type="match status" value="1"/>
</dbReference>
<dbReference type="Pfam" id="PF16172">
    <property type="entry name" value="DOCK_N"/>
    <property type="match status" value="1"/>
</dbReference>
<evidence type="ECO:0000313" key="11">
    <source>
        <dbReference type="EMBL" id="PRP86041.1"/>
    </source>
</evidence>
<dbReference type="InterPro" id="IPR027357">
    <property type="entry name" value="DOCKER_dom"/>
</dbReference>
<dbReference type="Proteomes" id="UP000241769">
    <property type="component" value="Unassembled WGS sequence"/>
</dbReference>
<feature type="compositionally biased region" description="Polar residues" evidence="7">
    <location>
        <begin position="179"/>
        <end position="189"/>
    </location>
</feature>
<feature type="domain" description="SH3" evidence="8">
    <location>
        <begin position="19"/>
        <end position="85"/>
    </location>
</feature>
<dbReference type="EMBL" id="MDYQ01000036">
    <property type="protein sequence ID" value="PRP86041.1"/>
    <property type="molecule type" value="Genomic_DNA"/>
</dbReference>
<dbReference type="OrthoDB" id="18896at2759"/>
<evidence type="ECO:0000259" key="10">
    <source>
        <dbReference type="PROSITE" id="PS51651"/>
    </source>
</evidence>
<dbReference type="GO" id="GO:0005085">
    <property type="term" value="F:guanyl-nucleotide exchange factor activity"/>
    <property type="evidence" value="ECO:0007669"/>
    <property type="project" value="UniProtKB-KW"/>
</dbReference>
<dbReference type="SUPFAM" id="SSF50044">
    <property type="entry name" value="SH3-domain"/>
    <property type="match status" value="1"/>
</dbReference>
<dbReference type="InterPro" id="IPR046769">
    <property type="entry name" value="DOCKER_Lobe_A"/>
</dbReference>
<dbReference type="Gene3D" id="1.20.58.740">
    <property type="match status" value="1"/>
</dbReference>
<comment type="caution">
    <text evidence="11">The sequence shown here is derived from an EMBL/GenBank/DDBJ whole genome shotgun (WGS) entry which is preliminary data.</text>
</comment>
<feature type="compositionally biased region" description="Polar residues" evidence="7">
    <location>
        <begin position="282"/>
        <end position="327"/>
    </location>
</feature>
<dbReference type="InParanoid" id="A0A2P6NQ03"/>
<sequence length="1913" mass="216745">MSFLIGTSRGDQPNSPWQALRRAAIALFPFSGEGRLEVSLEVGDELRIEEETEGWFKGINLTKSGKREGRIHGVFPAAYVKYGDSLETLKLDQHVLLVETQAYLSERGKLLMEYLEDGDIDNFVRLKDEIHKVISIRKRVINKQQNEHLRIELRNLLGKPSGHAPISPRTPRSVRRNKSSTGNVQQNDSPAVECSPSLTTDAIQEKGGEKEEKKGEEETEEKTVVVDREQRKSTDDKQRRSSRLDMKKARQSIYGVAGGENPVSTYKSLIELRNRLAQQMKPRTSTDNSPFVSPITSPVISPIQSRGNTPPLSPTTSKNDVTVSQGTFRGGKSSAPRKELLKGENFLGKISEISMKGLASPPGSPKQGHNMFKGSFRQSSDIPIKLKDRTYHLMVEIVVFMFTTGDPTEVALSLYNGETKRSVTEEFVIKLTPQGMPEDASRIGKLKFIFKDINEGDLNGNVFLLARINRLGRLIPGKKKEKGDKDFRRPFGAAVQQLNLNDLMPNPEEDEDEGPEVSYNLAIYTAEDENDTAILCDDIPKRRNIKELSSAKGIATNVQILIGSLDRRPTAKSIPKISRLLFPETGAMGITRNDLYITLDSLKTTRSSESLQLSLILRDAEGNVIPNCIVNGVDAPIVSEYTSCVILKEGCPVWRDVFNLKVKPEKLSGAHCYFTVKTVHEATTKDKEFCFGYFPLTTTEGSVIADAEHVVQLYNIPKDTNLFSDTNMSLVPASLYLKDKEDFKNNSKLLRKDETLKIRTQLTSTKLTSNVSMYQILHWKEMPKASIPDILNRFTYIPTNEVLKFFQEAFDTLFAIMDSDAGVDQLVYNALVFMINLFVDDKSTLASHLRPVLDRYVGEHFVGVNAYKPLMKSMKECLLQADSAETATSMSASKINATLKAMEHLLHFIIKSRLLYASKADSPAAPDEDEAFRRELGEVLIFFNSIMKISRPQFRGAQAMAVKSFGQLSSQIRKIFFGPDFANIVKSFVECISLQTHDSSLKHFNSEKLHYIRKIIQLPYNEEESQTIVFTIIPTALIPHLKSSAEEEKSEAVSILLDLLHKLENGAKSPAVITAVVDELTKVFILLLNLFSNMKKEDQARTDVLTVCYAVLGLMSEEQLMNSCRVADGMNSITYIVKTMTLTITQPLYAETWTKLIIFMHQTVVDVSTKLFALSQQGPTQANRPSEISTKFPRLLADVSVTRRGTMDLEVRSRTLGHEAARLEFYRNIFLLVSAFLNSKLLFTISNTERTLDLQRGIAGIMEQVWNAIDPIMSLRFIPHVVPVFMDTHLVPDQLVREIANRLYFSALSAEFTSAGDFSVMEAKTFDALRKISEEQNPLFNEDSISFFTDSLAAKVAALEPSEFQTKAGKYAEDLKYFTGLLYELRTLPTGVAYEDDRTVANLKLVDYLRQTNRSEAYLTFMHSLAETHEKARNFVEAGQAILLITKLYNWSDTIVPEISKYFPAETSYRRKEKLITTAHSLFTKGKMWEKSLELLKELSEEYETKSFEYEKLSGILEIRGDLLKKVARENRFFNEYFKVGFYGTGFDKQLRGKIYIYRGLEAERREDFVERMKVLFPDAEILNYSEDPGPEISEISGRHLQITPVKPSSVEERDHLPSKIPARMPGRMRKYYQYNDVNVFVFQKPFRKTKEKSGNEFRDLWLRNTYYETEDTFPMISPLQTAVRAMRDKNEELKDQLAKNDNQIVAPGALQDFLMVFKGVIDAAVNGGTERYKDAFCCSSYLDENPQDSHLVESLLGEIDYQMEFLEKGMTVLKRKTEPGSDMMNLIGLLEEQLRVFLWKILLIISPFQHILKFSALYFCVFNHYPTEFAEPQTVSAWIINGKCNIYAAFELSGSQKNHHVMTHFERRIASIEDQILKPGNLENLSTTSDAIFDVLTNLMILHSDPAVRYAP</sequence>
<proteinExistence type="inferred from homology"/>
<dbReference type="InterPro" id="IPR026791">
    <property type="entry name" value="DOCK"/>
</dbReference>
<dbReference type="STRING" id="1890364.A0A2P6NQ03"/>
<dbReference type="GO" id="GO:0005886">
    <property type="term" value="C:plasma membrane"/>
    <property type="evidence" value="ECO:0007669"/>
    <property type="project" value="TreeGrafter"/>
</dbReference>
<keyword evidence="2 5" id="KW-0728">SH3 domain</keyword>
<organism evidence="11 12">
    <name type="scientific">Planoprotostelium fungivorum</name>
    <dbReference type="NCBI Taxonomy" id="1890364"/>
    <lineage>
        <taxon>Eukaryota</taxon>
        <taxon>Amoebozoa</taxon>
        <taxon>Evosea</taxon>
        <taxon>Variosea</taxon>
        <taxon>Cavosteliida</taxon>
        <taxon>Cavosteliaceae</taxon>
        <taxon>Planoprotostelium</taxon>
    </lineage>
</organism>
<dbReference type="InterPro" id="IPR056372">
    <property type="entry name" value="TPR_DOCK"/>
</dbReference>
<evidence type="ECO:0008006" key="13">
    <source>
        <dbReference type="Google" id="ProtNLM"/>
    </source>
</evidence>
<evidence type="ECO:0000256" key="5">
    <source>
        <dbReference type="PROSITE-ProRule" id="PRU00192"/>
    </source>
</evidence>
<dbReference type="CDD" id="cd11684">
    <property type="entry name" value="DHR2_DOCK"/>
    <property type="match status" value="1"/>
</dbReference>
<keyword evidence="4" id="KW-0344">Guanine-nucleotide releasing factor</keyword>
<dbReference type="PROSITE" id="PS51651">
    <property type="entry name" value="DOCKER"/>
    <property type="match status" value="1"/>
</dbReference>
<name>A0A2P6NQ03_9EUKA</name>
<dbReference type="Gene3D" id="2.30.30.40">
    <property type="entry name" value="SH3 Domains"/>
    <property type="match status" value="1"/>
</dbReference>
<dbReference type="Pfam" id="PF14429">
    <property type="entry name" value="DOCK-C2"/>
    <property type="match status" value="1"/>
</dbReference>
<evidence type="ECO:0000313" key="12">
    <source>
        <dbReference type="Proteomes" id="UP000241769"/>
    </source>
</evidence>
<evidence type="ECO:0000256" key="6">
    <source>
        <dbReference type="PROSITE-ProRule" id="PRU00983"/>
    </source>
</evidence>
<dbReference type="CDD" id="cd08679">
    <property type="entry name" value="C2_DOCK180_related"/>
    <property type="match status" value="1"/>
</dbReference>
<feature type="compositionally biased region" description="Basic and acidic residues" evidence="7">
    <location>
        <begin position="203"/>
        <end position="248"/>
    </location>
</feature>
<dbReference type="FunCoup" id="A0A2P6NQ03">
    <property type="interactions" value="76"/>
</dbReference>
<evidence type="ECO:0000256" key="3">
    <source>
        <dbReference type="ARBA" id="ARBA00022490"/>
    </source>
</evidence>
<evidence type="ECO:0000256" key="7">
    <source>
        <dbReference type="SAM" id="MobiDB-lite"/>
    </source>
</evidence>
<feature type="region of interest" description="Disordered" evidence="7">
    <location>
        <begin position="154"/>
        <end position="248"/>
    </location>
</feature>
<evidence type="ECO:0000256" key="4">
    <source>
        <dbReference type="ARBA" id="ARBA00022658"/>
    </source>
</evidence>
<dbReference type="InterPro" id="IPR043161">
    <property type="entry name" value="DOCK_C_lobe_A"/>
</dbReference>
<dbReference type="Gene3D" id="2.60.40.150">
    <property type="entry name" value="C2 domain"/>
    <property type="match status" value="1"/>
</dbReference>
<dbReference type="Gene3D" id="1.25.40.410">
    <property type="match status" value="1"/>
</dbReference>
<dbReference type="InterPro" id="IPR027007">
    <property type="entry name" value="C2_DOCK-type_domain"/>
</dbReference>
<protein>
    <recommendedName>
        <fullName evidence="13">SH3 domain-containing protein</fullName>
    </recommendedName>
</protein>